<reference evidence="1" key="2">
    <citation type="submission" date="2023-04" db="EMBL/GenBank/DDBJ databases">
        <authorList>
            <person name="Beletskiy A.V."/>
            <person name="Mardanov A.V."/>
            <person name="Ravin N.V."/>
        </authorList>
    </citation>
    <scope>NUCLEOTIDE SEQUENCE</scope>
    <source>
        <strain evidence="1">GKL-01</strain>
    </source>
</reference>
<proteinExistence type="predicted"/>
<dbReference type="Proteomes" id="UP001300672">
    <property type="component" value="Chromosome"/>
</dbReference>
<protein>
    <submittedName>
        <fullName evidence="1">Uncharacterized protein</fullName>
    </submittedName>
</protein>
<dbReference type="AlphaFoldDB" id="A0AA95KJ74"/>
<evidence type="ECO:0000313" key="1">
    <source>
        <dbReference type="EMBL" id="WGZ89628.1"/>
    </source>
</evidence>
<name>A0AA95KJ74_9GAMM</name>
<reference evidence="1" key="1">
    <citation type="journal article" date="2023" name="Int. J. Mol. Sci.">
        <title>Metagenomics Revealed a New Genus 'Candidatus Thiocaldithrix dubininis' gen. nov., sp. nov. and a New Species 'Candidatus Thiothrix putei' sp. nov. in the Family Thiotrichaceae, Some Members of Which Have Traits of Both Na+- and H+-Motive Energetics.</title>
        <authorList>
            <person name="Ravin N.V."/>
            <person name="Muntyan M.S."/>
            <person name="Smolyakov D.D."/>
            <person name="Rudenko T.S."/>
            <person name="Beletsky A.V."/>
            <person name="Mardanov A.V."/>
            <person name="Grabovich M.Y."/>
        </authorList>
    </citation>
    <scope>NUCLEOTIDE SEQUENCE</scope>
    <source>
        <strain evidence="1">GKL-01</strain>
    </source>
</reference>
<dbReference type="EMBL" id="CP124755">
    <property type="protein sequence ID" value="WGZ89628.1"/>
    <property type="molecule type" value="Genomic_DNA"/>
</dbReference>
<gene>
    <name evidence="1" type="ORF">QJT80_08940</name>
</gene>
<organism evidence="1">
    <name type="scientific">Candidatus Thiocaldithrix dubininis</name>
    <dbReference type="NCBI Taxonomy" id="3080823"/>
    <lineage>
        <taxon>Bacteria</taxon>
        <taxon>Pseudomonadati</taxon>
        <taxon>Pseudomonadota</taxon>
        <taxon>Gammaproteobacteria</taxon>
        <taxon>Thiotrichales</taxon>
        <taxon>Thiotrichaceae</taxon>
        <taxon>Candidatus Thiocaldithrix</taxon>
    </lineage>
</organism>
<dbReference type="KEGG" id="tdu:QJT80_08940"/>
<sequence>MWITLLNKSATFMGHDLKVIEEEYMSADIGCCVNAGLGLSLKIRGSLTSLNAFAEENGCNVEENINLYQELTDLGIKVHPMSGRYVRLSCRERDLAPANTDNTH</sequence>
<accession>A0AA95KJ74</accession>